<gene>
    <name evidence="2" type="ORF">BP5553_03945</name>
</gene>
<sequence>MFLLSSAASLHGHEFSPVDTNPTLRRIPLPRSAFSTPLPRRSTVSENSLSQLSIRPVRPLSAHASKEHEPVVRFQEPEPEPEPDAMSEDGRSIANSETSEEVTVDDKRRRRRYIRSRTSFHLAQPAPTRIRLLHIRPKLLLQLQCLSTNSRPKPAIDVIPSTIVVPRLMKKFPRMFRGKAELGANDVMVLRSEDYDIPSKYNSEDEDLDEEGLENRDLLAVICQLRKDCGGACGKAEIVLGDGSVWIATPLPNNLYEFVTVDDRGNRTTARWVRRSTTRKSMDVSEGLGNHNRANADFKLTFSIINPNSRRHPVMATLHQNRLDIPDHYTVVASSATKSRPTSPTRLSSAGSICTATEEELTQERTLHAVDESLKILIQVTGIWVTLREGFSPYFKYNDTMASVATSTGLKTSSGAGTKPMSPTLDGCRISPAVASSGTPESSPANFGSMSGKFRRSCGRGSPASGNSSQTVEGVVTPKRTVSTGTAFMQRAAARRSSGIIPSAIIGDGGGGTIFDPPRRAATESSTATGKSRFSMPPGATTPPDSSTATPNTPTRPQRRVQSTYIPTSALQHSISSESSGKHSLDLMNGTRPPDIAPKAKAGRWKAFTRLFRRINSNARGQ</sequence>
<feature type="compositionally biased region" description="Polar residues" evidence="1">
    <location>
        <begin position="523"/>
        <end position="532"/>
    </location>
</feature>
<feature type="compositionally biased region" description="Polar residues" evidence="1">
    <location>
        <begin position="434"/>
        <end position="449"/>
    </location>
</feature>
<dbReference type="GeneID" id="43596794"/>
<keyword evidence="3" id="KW-1185">Reference proteome</keyword>
<feature type="compositionally biased region" description="Polar residues" evidence="1">
    <location>
        <begin position="42"/>
        <end position="53"/>
    </location>
</feature>
<accession>A0A370TVP7</accession>
<organism evidence="2 3">
    <name type="scientific">Venustampulla echinocandica</name>
    <dbReference type="NCBI Taxonomy" id="2656787"/>
    <lineage>
        <taxon>Eukaryota</taxon>
        <taxon>Fungi</taxon>
        <taxon>Dikarya</taxon>
        <taxon>Ascomycota</taxon>
        <taxon>Pezizomycotina</taxon>
        <taxon>Leotiomycetes</taxon>
        <taxon>Helotiales</taxon>
        <taxon>Pleuroascaceae</taxon>
        <taxon>Venustampulla</taxon>
    </lineage>
</organism>
<feature type="compositionally biased region" description="Acidic residues" evidence="1">
    <location>
        <begin position="77"/>
        <end position="87"/>
    </location>
</feature>
<feature type="region of interest" description="Disordered" evidence="1">
    <location>
        <begin position="434"/>
        <end position="478"/>
    </location>
</feature>
<dbReference type="RefSeq" id="XP_031872261.1">
    <property type="nucleotide sequence ID" value="XM_032012568.1"/>
</dbReference>
<evidence type="ECO:0000313" key="2">
    <source>
        <dbReference type="EMBL" id="RDL39605.1"/>
    </source>
</evidence>
<feature type="compositionally biased region" description="Polar residues" evidence="1">
    <location>
        <begin position="560"/>
        <end position="573"/>
    </location>
</feature>
<feature type="region of interest" description="Disordered" evidence="1">
    <location>
        <begin position="504"/>
        <end position="598"/>
    </location>
</feature>
<proteinExistence type="predicted"/>
<evidence type="ECO:0000256" key="1">
    <source>
        <dbReference type="SAM" id="MobiDB-lite"/>
    </source>
</evidence>
<dbReference type="STRING" id="2656787.A0A370TVP7"/>
<dbReference type="Proteomes" id="UP000254866">
    <property type="component" value="Unassembled WGS sequence"/>
</dbReference>
<protein>
    <submittedName>
        <fullName evidence="2">Uncharacterized protein</fullName>
    </submittedName>
</protein>
<feature type="compositionally biased region" description="Low complexity" evidence="1">
    <location>
        <begin position="537"/>
        <end position="555"/>
    </location>
</feature>
<evidence type="ECO:0000313" key="3">
    <source>
        <dbReference type="Proteomes" id="UP000254866"/>
    </source>
</evidence>
<name>A0A370TVP7_9HELO</name>
<dbReference type="AlphaFoldDB" id="A0A370TVP7"/>
<feature type="region of interest" description="Disordered" evidence="1">
    <location>
        <begin position="12"/>
        <end position="109"/>
    </location>
</feature>
<reference evidence="2 3" key="1">
    <citation type="journal article" date="2018" name="IMA Fungus">
        <title>IMA Genome-F 9: Draft genome sequence of Annulohypoxylon stygium, Aspergillus mulundensis, Berkeleyomyces basicola (syn. Thielaviopsis basicola), Ceratocystis smalleyi, two Cercospora beticola strains, Coleophoma cylindrospora, Fusarium fracticaudum, Phialophora cf. hyalina, and Morchella septimelata.</title>
        <authorList>
            <person name="Wingfield B.D."/>
            <person name="Bills G.F."/>
            <person name="Dong Y."/>
            <person name="Huang W."/>
            <person name="Nel W.J."/>
            <person name="Swalarsk-Parry B.S."/>
            <person name="Vaghefi N."/>
            <person name="Wilken P.M."/>
            <person name="An Z."/>
            <person name="de Beer Z.W."/>
            <person name="De Vos L."/>
            <person name="Chen L."/>
            <person name="Duong T.A."/>
            <person name="Gao Y."/>
            <person name="Hammerbacher A."/>
            <person name="Kikkert J.R."/>
            <person name="Li Y."/>
            <person name="Li H."/>
            <person name="Li K."/>
            <person name="Li Q."/>
            <person name="Liu X."/>
            <person name="Ma X."/>
            <person name="Naidoo K."/>
            <person name="Pethybridge S.J."/>
            <person name="Sun J."/>
            <person name="Steenkamp E.T."/>
            <person name="van der Nest M.A."/>
            <person name="van Wyk S."/>
            <person name="Wingfield M.J."/>
            <person name="Xiong C."/>
            <person name="Yue Q."/>
            <person name="Zhang X."/>
        </authorList>
    </citation>
    <scope>NUCLEOTIDE SEQUENCE [LARGE SCALE GENOMIC DNA]</scope>
    <source>
        <strain evidence="2 3">BP 5553</strain>
    </source>
</reference>
<dbReference type="EMBL" id="NPIC01000002">
    <property type="protein sequence ID" value="RDL39605.1"/>
    <property type="molecule type" value="Genomic_DNA"/>
</dbReference>
<dbReference type="OrthoDB" id="5404323at2759"/>
<comment type="caution">
    <text evidence="2">The sequence shown here is derived from an EMBL/GenBank/DDBJ whole genome shotgun (WGS) entry which is preliminary data.</text>
</comment>